<dbReference type="Proteomes" id="UP001175211">
    <property type="component" value="Unassembled WGS sequence"/>
</dbReference>
<dbReference type="GeneID" id="85353367"/>
<keyword evidence="2" id="KW-1185">Reference proteome</keyword>
<dbReference type="EMBL" id="JAUEPS010000029">
    <property type="protein sequence ID" value="KAK0452863.1"/>
    <property type="molecule type" value="Genomic_DNA"/>
</dbReference>
<reference evidence="1" key="1">
    <citation type="submission" date="2023-06" db="EMBL/GenBank/DDBJ databases">
        <authorList>
            <consortium name="Lawrence Berkeley National Laboratory"/>
            <person name="Ahrendt S."/>
            <person name="Sahu N."/>
            <person name="Indic B."/>
            <person name="Wong-Bajracharya J."/>
            <person name="Merenyi Z."/>
            <person name="Ke H.-M."/>
            <person name="Monk M."/>
            <person name="Kocsube S."/>
            <person name="Drula E."/>
            <person name="Lipzen A."/>
            <person name="Balint B."/>
            <person name="Henrissat B."/>
            <person name="Andreopoulos B."/>
            <person name="Martin F.M."/>
            <person name="Harder C.B."/>
            <person name="Rigling D."/>
            <person name="Ford K.L."/>
            <person name="Foster G.D."/>
            <person name="Pangilinan J."/>
            <person name="Papanicolaou A."/>
            <person name="Barry K."/>
            <person name="LaButti K."/>
            <person name="Viragh M."/>
            <person name="Koriabine M."/>
            <person name="Yan M."/>
            <person name="Riley R."/>
            <person name="Champramary S."/>
            <person name="Plett K.L."/>
            <person name="Tsai I.J."/>
            <person name="Slot J."/>
            <person name="Sipos G."/>
            <person name="Plett J."/>
            <person name="Nagy L.G."/>
            <person name="Grigoriev I.V."/>
        </authorList>
    </citation>
    <scope>NUCLEOTIDE SEQUENCE</scope>
    <source>
        <strain evidence="1">CCBAS 213</strain>
    </source>
</reference>
<evidence type="ECO:0000313" key="1">
    <source>
        <dbReference type="EMBL" id="KAK0452863.1"/>
    </source>
</evidence>
<proteinExistence type="predicted"/>
<sequence length="105" mass="11818">MTYLIPNIKKPPENSNLDAKFLGNLKIDATPRRMHSMIKLLAGVHPVATVAWNFCLLYSSSLFKIVECVIFIEGYAKKSGIEHLFTMDVSGQAEKFRQAFIDLKG</sequence>
<protein>
    <submittedName>
        <fullName evidence="1">Uncharacterized protein</fullName>
    </submittedName>
</protein>
<comment type="caution">
    <text evidence="1">The sequence shown here is derived from an EMBL/GenBank/DDBJ whole genome shotgun (WGS) entry which is preliminary data.</text>
</comment>
<organism evidence="1 2">
    <name type="scientific">Armillaria tabescens</name>
    <name type="common">Ringless honey mushroom</name>
    <name type="synonym">Agaricus tabescens</name>
    <dbReference type="NCBI Taxonomy" id="1929756"/>
    <lineage>
        <taxon>Eukaryota</taxon>
        <taxon>Fungi</taxon>
        <taxon>Dikarya</taxon>
        <taxon>Basidiomycota</taxon>
        <taxon>Agaricomycotina</taxon>
        <taxon>Agaricomycetes</taxon>
        <taxon>Agaricomycetidae</taxon>
        <taxon>Agaricales</taxon>
        <taxon>Marasmiineae</taxon>
        <taxon>Physalacriaceae</taxon>
        <taxon>Desarmillaria</taxon>
    </lineage>
</organism>
<evidence type="ECO:0000313" key="2">
    <source>
        <dbReference type="Proteomes" id="UP001175211"/>
    </source>
</evidence>
<dbReference type="RefSeq" id="XP_060328199.1">
    <property type="nucleotide sequence ID" value="XM_060469819.1"/>
</dbReference>
<accession>A0AA39K5Z4</accession>
<gene>
    <name evidence="1" type="ORF">EV420DRAFT_1481861</name>
</gene>
<dbReference type="AlphaFoldDB" id="A0AA39K5Z4"/>
<name>A0AA39K5Z4_ARMTA</name>